<proteinExistence type="predicted"/>
<protein>
    <submittedName>
        <fullName evidence="1">Uncharacterized protein</fullName>
    </submittedName>
</protein>
<accession>A0A8S0UFR6</accession>
<evidence type="ECO:0000313" key="2">
    <source>
        <dbReference type="Proteomes" id="UP000594638"/>
    </source>
</evidence>
<dbReference type="AlphaFoldDB" id="A0A8S0UFR6"/>
<reference evidence="1 2" key="1">
    <citation type="submission" date="2019-12" db="EMBL/GenBank/DDBJ databases">
        <authorList>
            <person name="Alioto T."/>
            <person name="Alioto T."/>
            <person name="Gomez Garrido J."/>
        </authorList>
    </citation>
    <scope>NUCLEOTIDE SEQUENCE [LARGE SCALE GENOMIC DNA]</scope>
</reference>
<sequence length="81" mass="8792">MTYIRYDAGSGDPATLLVFPVTGDSEAQQCDGAGLKNLFGLKPFPGFKRKSSNNLLIAQEFSDGYVSPNTMTIPKRALLYS</sequence>
<dbReference type="EMBL" id="CACTIH010007624">
    <property type="protein sequence ID" value="CAA3016514.1"/>
    <property type="molecule type" value="Genomic_DNA"/>
</dbReference>
<dbReference type="OrthoDB" id="286637at2759"/>
<dbReference type="Gramene" id="OE9A001725T2">
    <property type="protein sequence ID" value="OE9A001725C2"/>
    <property type="gene ID" value="OE9A001725"/>
</dbReference>
<organism evidence="1 2">
    <name type="scientific">Olea europaea subsp. europaea</name>
    <dbReference type="NCBI Taxonomy" id="158383"/>
    <lineage>
        <taxon>Eukaryota</taxon>
        <taxon>Viridiplantae</taxon>
        <taxon>Streptophyta</taxon>
        <taxon>Embryophyta</taxon>
        <taxon>Tracheophyta</taxon>
        <taxon>Spermatophyta</taxon>
        <taxon>Magnoliopsida</taxon>
        <taxon>eudicotyledons</taxon>
        <taxon>Gunneridae</taxon>
        <taxon>Pentapetalae</taxon>
        <taxon>asterids</taxon>
        <taxon>lamiids</taxon>
        <taxon>Lamiales</taxon>
        <taxon>Oleaceae</taxon>
        <taxon>Oleeae</taxon>
        <taxon>Olea</taxon>
    </lineage>
</organism>
<gene>
    <name evidence="1" type="ORF">OLEA9_A001725</name>
</gene>
<name>A0A8S0UFR6_OLEEU</name>
<dbReference type="Proteomes" id="UP000594638">
    <property type="component" value="Unassembled WGS sequence"/>
</dbReference>
<keyword evidence="2" id="KW-1185">Reference proteome</keyword>
<comment type="caution">
    <text evidence="1">The sequence shown here is derived from an EMBL/GenBank/DDBJ whole genome shotgun (WGS) entry which is preliminary data.</text>
</comment>
<evidence type="ECO:0000313" key="1">
    <source>
        <dbReference type="EMBL" id="CAA3016514.1"/>
    </source>
</evidence>